<dbReference type="EMBL" id="UINC01197903">
    <property type="protein sequence ID" value="SVE15623.1"/>
    <property type="molecule type" value="Genomic_DNA"/>
</dbReference>
<keyword evidence="1" id="KW-1133">Transmembrane helix</keyword>
<gene>
    <name evidence="2" type="ORF">METZ01_LOCUS468477</name>
</gene>
<accession>A0A383B713</accession>
<sequence length="68" mass="7620">MNLFFKTFIKIFAILSSISIFFIVLLALSSFFTKIENKKIFIHTGGDVNSQNKIAVLKLTGPILNEPS</sequence>
<proteinExistence type="predicted"/>
<keyword evidence="1" id="KW-0472">Membrane</keyword>
<evidence type="ECO:0000313" key="2">
    <source>
        <dbReference type="EMBL" id="SVE15623.1"/>
    </source>
</evidence>
<organism evidence="2">
    <name type="scientific">marine metagenome</name>
    <dbReference type="NCBI Taxonomy" id="408172"/>
    <lineage>
        <taxon>unclassified sequences</taxon>
        <taxon>metagenomes</taxon>
        <taxon>ecological metagenomes</taxon>
    </lineage>
</organism>
<keyword evidence="1" id="KW-0812">Transmembrane</keyword>
<evidence type="ECO:0000256" key="1">
    <source>
        <dbReference type="SAM" id="Phobius"/>
    </source>
</evidence>
<dbReference type="AlphaFoldDB" id="A0A383B713"/>
<feature type="transmembrane region" description="Helical" evidence="1">
    <location>
        <begin position="12"/>
        <end position="32"/>
    </location>
</feature>
<reference evidence="2" key="1">
    <citation type="submission" date="2018-05" db="EMBL/GenBank/DDBJ databases">
        <authorList>
            <person name="Lanie J.A."/>
            <person name="Ng W.-L."/>
            <person name="Kazmierczak K.M."/>
            <person name="Andrzejewski T.M."/>
            <person name="Davidsen T.M."/>
            <person name="Wayne K.J."/>
            <person name="Tettelin H."/>
            <person name="Glass J.I."/>
            <person name="Rusch D."/>
            <person name="Podicherti R."/>
            <person name="Tsui H.-C.T."/>
            <person name="Winkler M.E."/>
        </authorList>
    </citation>
    <scope>NUCLEOTIDE SEQUENCE</scope>
</reference>
<feature type="non-terminal residue" evidence="2">
    <location>
        <position position="68"/>
    </location>
</feature>
<name>A0A383B713_9ZZZZ</name>
<protein>
    <submittedName>
        <fullName evidence="2">Uncharacterized protein</fullName>
    </submittedName>
</protein>